<dbReference type="Proteomes" id="UP000261288">
    <property type="component" value="Unassembled WGS sequence"/>
</dbReference>
<dbReference type="AlphaFoldDB" id="A0A3E4S7M9"/>
<gene>
    <name evidence="1" type="ORF">DXC63_06550</name>
</gene>
<accession>A0A3E4S7M9</accession>
<protein>
    <submittedName>
        <fullName evidence="1">Uncharacterized protein</fullName>
    </submittedName>
</protein>
<reference evidence="1 2" key="1">
    <citation type="submission" date="2018-08" db="EMBL/GenBank/DDBJ databases">
        <title>A genome reference for cultivated species of the human gut microbiota.</title>
        <authorList>
            <person name="Zou Y."/>
            <person name="Xue W."/>
            <person name="Luo G."/>
        </authorList>
    </citation>
    <scope>NUCLEOTIDE SEQUENCE [LARGE SCALE GENOMIC DNA]</scope>
    <source>
        <strain evidence="1 2">TF06-45A</strain>
    </source>
</reference>
<sequence length="119" mass="13628">MYLGRVDMNGEPVERYDRTRTILAFDGGRVFAKWHGGRLFEGGRLAEAWIDVLRRNRETNTLKALLDDGLDTLQELLEAIPQDSRQLSCEELVPRLRKALGQAKTCGKLEQQIRDLEES</sequence>
<proteinExistence type="predicted"/>
<evidence type="ECO:0000313" key="1">
    <source>
        <dbReference type="EMBL" id="RGL48653.1"/>
    </source>
</evidence>
<comment type="caution">
    <text evidence="1">The sequence shown here is derived from an EMBL/GenBank/DDBJ whole genome shotgun (WGS) entry which is preliminary data.</text>
</comment>
<organism evidence="1 2">
    <name type="scientific">Bifidobacterium longum</name>
    <dbReference type="NCBI Taxonomy" id="216816"/>
    <lineage>
        <taxon>Bacteria</taxon>
        <taxon>Bacillati</taxon>
        <taxon>Actinomycetota</taxon>
        <taxon>Actinomycetes</taxon>
        <taxon>Bifidobacteriales</taxon>
        <taxon>Bifidobacteriaceae</taxon>
        <taxon>Bifidobacterium</taxon>
    </lineage>
</organism>
<dbReference type="RefSeq" id="WP_117712276.1">
    <property type="nucleotide sequence ID" value="NZ_JBBNKG010000017.1"/>
</dbReference>
<evidence type="ECO:0000313" key="2">
    <source>
        <dbReference type="Proteomes" id="UP000261288"/>
    </source>
</evidence>
<dbReference type="EMBL" id="QSRZ01000006">
    <property type="protein sequence ID" value="RGL48653.1"/>
    <property type="molecule type" value="Genomic_DNA"/>
</dbReference>
<name>A0A3E4S7M9_BIFLN</name>